<feature type="domain" description="Glycosyl transferase family 1" evidence="1">
    <location>
        <begin position="226"/>
        <end position="362"/>
    </location>
</feature>
<dbReference type="EMBL" id="JACSPQ010000061">
    <property type="protein sequence ID" value="MBD8003442.1"/>
    <property type="molecule type" value="Genomic_DNA"/>
</dbReference>
<dbReference type="RefSeq" id="WP_191710977.1">
    <property type="nucleotide sequence ID" value="NZ_JACSPQ010000061.1"/>
</dbReference>
<dbReference type="Pfam" id="PF00534">
    <property type="entry name" value="Glycos_transf_1"/>
    <property type="match status" value="1"/>
</dbReference>
<dbReference type="Proteomes" id="UP000616346">
    <property type="component" value="Unassembled WGS sequence"/>
</dbReference>
<comment type="caution">
    <text evidence="2">The sequence shown here is derived from an EMBL/GenBank/DDBJ whole genome shotgun (WGS) entry which is preliminary data.</text>
</comment>
<dbReference type="SUPFAM" id="SSF53756">
    <property type="entry name" value="UDP-Glycosyltransferase/glycogen phosphorylase"/>
    <property type="match status" value="1"/>
</dbReference>
<gene>
    <name evidence="2" type="ORF">H9626_14755</name>
</gene>
<name>A0ABR8VFL7_9BACT</name>
<evidence type="ECO:0000313" key="2">
    <source>
        <dbReference type="EMBL" id="MBD8003442.1"/>
    </source>
</evidence>
<organism evidence="2 3">
    <name type="scientific">Phocaeicola faecium</name>
    <dbReference type="NCBI Taxonomy" id="2762213"/>
    <lineage>
        <taxon>Bacteria</taxon>
        <taxon>Pseudomonadati</taxon>
        <taxon>Bacteroidota</taxon>
        <taxon>Bacteroidia</taxon>
        <taxon>Bacteroidales</taxon>
        <taxon>Bacteroidaceae</taxon>
        <taxon>Phocaeicola</taxon>
    </lineage>
</organism>
<sequence length="388" mass="44660">MKKIFFLLSSMNVGGVEKSFLSLLTLIDPQYYEIHLGLLQLKGGFEKDIPSWVHIHHINCYDKYHSIVHDPPLTYIKEMIYSKCLGRAIVHILLYMHYKLTGTRYLLYRYFMRDEPVMTEVFDLAISYAGPSQHIDYYICEKVKARVKCGWIHFDISKFGIDYGMTKRLYKKYTRIFCVSQTAKAIFDRTFPMFKERTEVFYNVISPTFIKQQADIGDTFSDCFKGKRILTVGRISNEKGQLEAIDALAILLKQNINVKWYFIGDGKSRVICEKRAKELGISEYVEFLGTRVNPYPFMKDCDIYVQSSRHEGFCITLAEARIFGMPIVATDFVGAREQLASRSNAFVTGMSSDEIAEGIIMACEAHKIEDIVISDIPQTDIKELVGLI</sequence>
<dbReference type="PANTHER" id="PTHR12526:SF630">
    <property type="entry name" value="GLYCOSYLTRANSFERASE"/>
    <property type="match status" value="1"/>
</dbReference>
<dbReference type="InterPro" id="IPR001296">
    <property type="entry name" value="Glyco_trans_1"/>
</dbReference>
<evidence type="ECO:0000313" key="3">
    <source>
        <dbReference type="Proteomes" id="UP000616346"/>
    </source>
</evidence>
<dbReference type="Gene3D" id="3.40.50.2000">
    <property type="entry name" value="Glycogen Phosphorylase B"/>
    <property type="match status" value="2"/>
</dbReference>
<accession>A0ABR8VFL7</accession>
<dbReference type="PANTHER" id="PTHR12526">
    <property type="entry name" value="GLYCOSYLTRANSFERASE"/>
    <property type="match status" value="1"/>
</dbReference>
<reference evidence="2 3" key="1">
    <citation type="submission" date="2020-08" db="EMBL/GenBank/DDBJ databases">
        <title>A Genomic Blueprint of the Chicken Gut Microbiome.</title>
        <authorList>
            <person name="Gilroy R."/>
            <person name="Ravi A."/>
            <person name="Getino M."/>
            <person name="Pursley I."/>
            <person name="Horton D.L."/>
            <person name="Alikhan N.-F."/>
            <person name="Baker D."/>
            <person name="Gharbi K."/>
            <person name="Hall N."/>
            <person name="Watson M."/>
            <person name="Adriaenssens E.M."/>
            <person name="Foster-Nyarko E."/>
            <person name="Jarju S."/>
            <person name="Secka A."/>
            <person name="Antonio M."/>
            <person name="Oren A."/>
            <person name="Chaudhuri R."/>
            <person name="La Ragione R.M."/>
            <person name="Hildebrand F."/>
            <person name="Pallen M.J."/>
        </authorList>
    </citation>
    <scope>NUCLEOTIDE SEQUENCE [LARGE SCALE GENOMIC DNA]</scope>
    <source>
        <strain evidence="2 3">Sa1YUN3</strain>
    </source>
</reference>
<dbReference type="CDD" id="cd03811">
    <property type="entry name" value="GT4_GT28_WabH-like"/>
    <property type="match status" value="1"/>
</dbReference>
<proteinExistence type="predicted"/>
<keyword evidence="3" id="KW-1185">Reference proteome</keyword>
<evidence type="ECO:0000259" key="1">
    <source>
        <dbReference type="Pfam" id="PF00534"/>
    </source>
</evidence>
<protein>
    <submittedName>
        <fullName evidence="2">Glycosyltransferase</fullName>
    </submittedName>
</protein>